<keyword evidence="2" id="KW-1185">Reference proteome</keyword>
<reference evidence="1" key="1">
    <citation type="journal article" date="2020" name="bioRxiv">
        <title>Historical genomics reveals the evolutionary mechanisms behind multiple outbreaks of the host-specific coffee wilt pathogen Fusarium xylarioides.</title>
        <authorList>
            <person name="Peck D."/>
            <person name="Nowell R.W."/>
            <person name="Flood J."/>
            <person name="Ryan M.J."/>
            <person name="Barraclough T.G."/>
        </authorList>
    </citation>
    <scope>NUCLEOTIDE SEQUENCE</scope>
    <source>
        <strain evidence="1">IMI 127659i</strain>
    </source>
</reference>
<gene>
    <name evidence="1" type="ORF">H9Q72_011727</name>
</gene>
<dbReference type="OrthoDB" id="5067586at2759"/>
<proteinExistence type="predicted"/>
<accession>A0A9P7IQ57</accession>
<evidence type="ECO:0000313" key="1">
    <source>
        <dbReference type="EMBL" id="KAG5760153.1"/>
    </source>
</evidence>
<sequence length="110" mass="11971">MKSSSLSGICKICGHANGTHTKEECGARGCQKKIKVCGSTAHYIPELQDPNCYSWVVCAQCEDHGRVGKHNDYSCYPLIGKDRSGNLVIEEEGYDESLATTGASCVQLWN</sequence>
<evidence type="ECO:0000313" key="2">
    <source>
        <dbReference type="Proteomes" id="UP000750502"/>
    </source>
</evidence>
<organism evidence="1 2">
    <name type="scientific">Fusarium xylarioides</name>
    <dbReference type="NCBI Taxonomy" id="221167"/>
    <lineage>
        <taxon>Eukaryota</taxon>
        <taxon>Fungi</taxon>
        <taxon>Dikarya</taxon>
        <taxon>Ascomycota</taxon>
        <taxon>Pezizomycotina</taxon>
        <taxon>Sordariomycetes</taxon>
        <taxon>Hypocreomycetidae</taxon>
        <taxon>Hypocreales</taxon>
        <taxon>Nectriaceae</taxon>
        <taxon>Fusarium</taxon>
        <taxon>Fusarium fujikuroi species complex</taxon>
    </lineage>
</organism>
<protein>
    <submittedName>
        <fullName evidence="1">Uncharacterized protein</fullName>
    </submittedName>
</protein>
<dbReference type="Proteomes" id="UP000750502">
    <property type="component" value="Unassembled WGS sequence"/>
</dbReference>
<comment type="caution">
    <text evidence="1">The sequence shown here is derived from an EMBL/GenBank/DDBJ whole genome shotgun (WGS) entry which is preliminary data.</text>
</comment>
<dbReference type="AlphaFoldDB" id="A0A9P7IQ57"/>
<name>A0A9P7IQ57_9HYPO</name>
<reference evidence="1" key="2">
    <citation type="submission" date="2020-10" db="EMBL/GenBank/DDBJ databases">
        <authorList>
            <person name="Peck L.D."/>
            <person name="Nowell R.W."/>
            <person name="Flood J."/>
            <person name="Ryan M.J."/>
            <person name="Barraclough T.G."/>
        </authorList>
    </citation>
    <scope>NUCLEOTIDE SEQUENCE</scope>
    <source>
        <strain evidence="1">IMI 127659i</strain>
    </source>
</reference>
<dbReference type="EMBL" id="JADFTT010000572">
    <property type="protein sequence ID" value="KAG5760153.1"/>
    <property type="molecule type" value="Genomic_DNA"/>
</dbReference>